<feature type="coiled-coil region" evidence="1">
    <location>
        <begin position="100"/>
        <end position="127"/>
    </location>
</feature>
<feature type="coiled-coil region" evidence="1">
    <location>
        <begin position="190"/>
        <end position="217"/>
    </location>
</feature>
<evidence type="ECO:0000313" key="2">
    <source>
        <dbReference type="EnsemblPlants" id="TraesCS6A02G150400.1"/>
    </source>
</evidence>
<dbReference type="Proteomes" id="UP000019116">
    <property type="component" value="Chromosome 6A"/>
</dbReference>
<dbReference type="PANTHER" id="PTHR35163:SF13">
    <property type="entry name" value="NB-ARC DOMAIN-CONTAINING PROTEIN"/>
    <property type="match status" value="1"/>
</dbReference>
<organism evidence="2">
    <name type="scientific">Triticum aestivum</name>
    <name type="common">Wheat</name>
    <dbReference type="NCBI Taxonomy" id="4565"/>
    <lineage>
        <taxon>Eukaryota</taxon>
        <taxon>Viridiplantae</taxon>
        <taxon>Streptophyta</taxon>
        <taxon>Embryophyta</taxon>
        <taxon>Tracheophyta</taxon>
        <taxon>Spermatophyta</taxon>
        <taxon>Magnoliopsida</taxon>
        <taxon>Liliopsida</taxon>
        <taxon>Poales</taxon>
        <taxon>Poaceae</taxon>
        <taxon>BOP clade</taxon>
        <taxon>Pooideae</taxon>
        <taxon>Triticodae</taxon>
        <taxon>Triticeae</taxon>
        <taxon>Triticinae</taxon>
        <taxon>Triticum</taxon>
    </lineage>
</organism>
<dbReference type="PANTHER" id="PTHR35163">
    <property type="entry name" value="OS02G0467300 PROTEIN"/>
    <property type="match status" value="1"/>
</dbReference>
<protein>
    <submittedName>
        <fullName evidence="2">Uncharacterized protein</fullName>
    </submittedName>
</protein>
<keyword evidence="1" id="KW-0175">Coiled coil</keyword>
<name>A0A3B6NNW3_WHEAT</name>
<keyword evidence="3" id="KW-1185">Reference proteome</keyword>
<accession>A0A3B6NNW3</accession>
<dbReference type="SMR" id="A0A3B6NNW3"/>
<sequence length="241" mass="28175">MPSWNDEESSDEDINMVSMDPQLFETPDTVVEPFFCGSYTESELTCMMHHQRPKKMVAFEGVNCGVVEWVDGPWPEILQRCLTRIWDMYHEQNLGRVKDKQAHEKEVAKLQKEIDFLSNNYSQLVEDVSKIFDYQDGKMSHDMDYTSQAINYLNAKKKQLEDQAKIEISMEKMKLAKEQRCILQSQADIIQNMRKAMKEVEGDRDLLKQEKKKLEYLIADLVNVGHASKDKLERIKAIMNE</sequence>
<dbReference type="STRING" id="4565.A0A3B6NNW3"/>
<dbReference type="Gramene" id="TraesCAD_scaffold_112898_01G000100.1">
    <property type="protein sequence ID" value="TraesCAD_scaffold_112898_01G000100.1"/>
    <property type="gene ID" value="TraesCAD_scaffold_112898_01G000100"/>
</dbReference>
<dbReference type="EnsemblPlants" id="TraesCS6A02G150400.1">
    <property type="protein sequence ID" value="TraesCS6A02G150400.1"/>
    <property type="gene ID" value="TraesCS6A02G150400"/>
</dbReference>
<dbReference type="Gramene" id="TraesWEE_scaffold_051270_01G000100.1">
    <property type="protein sequence ID" value="TraesWEE_scaffold_051270_01G000100.1"/>
    <property type="gene ID" value="TraesWEE_scaffold_051270_01G000100"/>
</dbReference>
<dbReference type="AlphaFoldDB" id="A0A3B6NNW3"/>
<dbReference type="Gramene" id="TraesCS6A02G150400.1">
    <property type="protein sequence ID" value="TraesCS6A02G150400.1"/>
    <property type="gene ID" value="TraesCS6A02G150400"/>
</dbReference>
<reference evidence="2" key="1">
    <citation type="submission" date="2018-08" db="EMBL/GenBank/DDBJ databases">
        <authorList>
            <person name="Rossello M."/>
        </authorList>
    </citation>
    <scope>NUCLEOTIDE SEQUENCE [LARGE SCALE GENOMIC DNA]</scope>
    <source>
        <strain evidence="2">cv. Chinese Spring</strain>
    </source>
</reference>
<proteinExistence type="predicted"/>
<dbReference type="Gramene" id="TraesCLE_scaffold_024915_01G000200.1">
    <property type="protein sequence ID" value="TraesCLE_scaffold_024915_01G000200.1"/>
    <property type="gene ID" value="TraesCLE_scaffold_024915_01G000200"/>
</dbReference>
<dbReference type="OMA" id="VVEPFFC"/>
<reference evidence="2" key="2">
    <citation type="submission" date="2018-10" db="UniProtKB">
        <authorList>
            <consortium name="EnsemblPlants"/>
        </authorList>
    </citation>
    <scope>IDENTIFICATION</scope>
</reference>
<evidence type="ECO:0000256" key="1">
    <source>
        <dbReference type="SAM" id="Coils"/>
    </source>
</evidence>
<evidence type="ECO:0000313" key="3">
    <source>
        <dbReference type="Proteomes" id="UP000019116"/>
    </source>
</evidence>
<dbReference type="OrthoDB" id="696051at2759"/>